<name>A0A5N5F8A2_9ROSA</name>
<protein>
    <submittedName>
        <fullName evidence="8">B3 domain-containing protein</fullName>
    </submittedName>
</protein>
<dbReference type="PANTHER" id="PTHR31920:SF108">
    <property type="entry name" value="B3 DOMAIN-CONTAINING TRANSCRIPTION FACTOR VRN1-LIKE"/>
    <property type="match status" value="1"/>
</dbReference>
<feature type="compositionally biased region" description="Acidic residues" evidence="6">
    <location>
        <begin position="126"/>
        <end position="147"/>
    </location>
</feature>
<gene>
    <name evidence="8" type="ORF">D8674_039724</name>
</gene>
<dbReference type="GO" id="GO:0005634">
    <property type="term" value="C:nucleus"/>
    <property type="evidence" value="ECO:0007669"/>
    <property type="project" value="UniProtKB-SubCell"/>
</dbReference>
<keyword evidence="3" id="KW-0238">DNA-binding</keyword>
<evidence type="ECO:0000313" key="9">
    <source>
        <dbReference type="Proteomes" id="UP000327157"/>
    </source>
</evidence>
<comment type="subcellular location">
    <subcellularLocation>
        <location evidence="1">Nucleus</location>
    </subcellularLocation>
</comment>
<keyword evidence="4" id="KW-0804">Transcription</keyword>
<feature type="region of interest" description="Disordered" evidence="6">
    <location>
        <begin position="167"/>
        <end position="198"/>
    </location>
</feature>
<dbReference type="Pfam" id="PF02362">
    <property type="entry name" value="B3"/>
    <property type="match status" value="2"/>
</dbReference>
<keyword evidence="5" id="KW-0539">Nucleus</keyword>
<organism evidence="8 9">
    <name type="scientific">Pyrus ussuriensis x Pyrus communis</name>
    <dbReference type="NCBI Taxonomy" id="2448454"/>
    <lineage>
        <taxon>Eukaryota</taxon>
        <taxon>Viridiplantae</taxon>
        <taxon>Streptophyta</taxon>
        <taxon>Embryophyta</taxon>
        <taxon>Tracheophyta</taxon>
        <taxon>Spermatophyta</taxon>
        <taxon>Magnoliopsida</taxon>
        <taxon>eudicotyledons</taxon>
        <taxon>Gunneridae</taxon>
        <taxon>Pentapetalae</taxon>
        <taxon>rosids</taxon>
        <taxon>fabids</taxon>
        <taxon>Rosales</taxon>
        <taxon>Rosaceae</taxon>
        <taxon>Amygdaloideae</taxon>
        <taxon>Maleae</taxon>
        <taxon>Pyrus</taxon>
    </lineage>
</organism>
<keyword evidence="2" id="KW-0805">Transcription regulation</keyword>
<reference evidence="8 9" key="1">
    <citation type="submission" date="2019-09" db="EMBL/GenBank/DDBJ databases">
        <authorList>
            <person name="Ou C."/>
        </authorList>
    </citation>
    <scope>NUCLEOTIDE SEQUENCE [LARGE SCALE GENOMIC DNA]</scope>
    <source>
        <strain evidence="8">S2</strain>
        <tissue evidence="8">Leaf</tissue>
    </source>
</reference>
<proteinExistence type="predicted"/>
<dbReference type="EMBL" id="SMOL01000757">
    <property type="protein sequence ID" value="KAB2599023.1"/>
    <property type="molecule type" value="Genomic_DNA"/>
</dbReference>
<feature type="domain" description="TF-B3" evidence="7">
    <location>
        <begin position="236"/>
        <end position="333"/>
    </location>
</feature>
<evidence type="ECO:0000256" key="3">
    <source>
        <dbReference type="ARBA" id="ARBA00023125"/>
    </source>
</evidence>
<evidence type="ECO:0000256" key="4">
    <source>
        <dbReference type="ARBA" id="ARBA00023163"/>
    </source>
</evidence>
<dbReference type="Gene3D" id="2.40.330.10">
    <property type="entry name" value="DNA-binding pseudobarrel domain"/>
    <property type="match status" value="2"/>
</dbReference>
<dbReference type="SUPFAM" id="SSF101936">
    <property type="entry name" value="DNA-binding pseudobarrel domain"/>
    <property type="match status" value="2"/>
</dbReference>
<keyword evidence="9" id="KW-1185">Reference proteome</keyword>
<dbReference type="PANTHER" id="PTHR31920">
    <property type="entry name" value="B3 DOMAIN-CONTAINING"/>
    <property type="match status" value="1"/>
</dbReference>
<evidence type="ECO:0000256" key="6">
    <source>
        <dbReference type="SAM" id="MobiDB-lite"/>
    </source>
</evidence>
<sequence length="349" mass="40265">MASFHRKIHDFSSKTHLKAPHFLVVIPKSICTQTKLRIPNKFFRKYGDDLSNPVFLKLPTGSEWKIELRIWEGEVWFGEGWPKFSKFYSLDCCHSLVFGYEGNSTFRVRVFDKDFTEINYPLTMPEMEETDQDDDSNSSSWDGDDDSDCVEVLDNIMSRSRKTREKFSLSCPRPHKKHRTSSTVHKDSNHIPYLSNTSSTPKCSQTVLGRMHASNARGKAAVALRRATAFKSDKPSFIVPMKRTYINGHSVYLGAKFTKEHFLKRNYHQIILRVSDGRTWPIKLSKRQKNMVRLQNGWITFVQDNHLEIGDVCVFALINNIKGLMDVVIFRTIEAARCNLSQGKLSINF</sequence>
<evidence type="ECO:0000256" key="1">
    <source>
        <dbReference type="ARBA" id="ARBA00004123"/>
    </source>
</evidence>
<feature type="domain" description="TF-B3" evidence="7">
    <location>
        <begin position="21"/>
        <end position="114"/>
    </location>
</feature>
<reference evidence="8 9" key="2">
    <citation type="submission" date="2019-11" db="EMBL/GenBank/DDBJ databases">
        <title>A de novo genome assembly of a pear dwarfing rootstock.</title>
        <authorList>
            <person name="Wang F."/>
            <person name="Wang J."/>
            <person name="Li S."/>
            <person name="Zhang Y."/>
            <person name="Fang M."/>
            <person name="Ma L."/>
            <person name="Zhao Y."/>
            <person name="Jiang S."/>
        </authorList>
    </citation>
    <scope>NUCLEOTIDE SEQUENCE [LARGE SCALE GENOMIC DNA]</scope>
    <source>
        <strain evidence="8">S2</strain>
        <tissue evidence="8">Leaf</tissue>
    </source>
</reference>
<comment type="caution">
    <text evidence="8">The sequence shown here is derived from an EMBL/GenBank/DDBJ whole genome shotgun (WGS) entry which is preliminary data.</text>
</comment>
<dbReference type="PROSITE" id="PS50863">
    <property type="entry name" value="B3"/>
    <property type="match status" value="2"/>
</dbReference>
<dbReference type="GO" id="GO:0003677">
    <property type="term" value="F:DNA binding"/>
    <property type="evidence" value="ECO:0007669"/>
    <property type="project" value="UniProtKB-KW"/>
</dbReference>
<accession>A0A5N5F8A2</accession>
<dbReference type="CDD" id="cd10017">
    <property type="entry name" value="B3_DNA"/>
    <property type="match status" value="2"/>
</dbReference>
<evidence type="ECO:0000313" key="8">
    <source>
        <dbReference type="EMBL" id="KAB2599023.1"/>
    </source>
</evidence>
<dbReference type="AlphaFoldDB" id="A0A5N5F8A2"/>
<evidence type="ECO:0000256" key="5">
    <source>
        <dbReference type="ARBA" id="ARBA00023242"/>
    </source>
</evidence>
<dbReference type="InterPro" id="IPR015300">
    <property type="entry name" value="DNA-bd_pseudobarrel_sf"/>
</dbReference>
<evidence type="ECO:0000256" key="2">
    <source>
        <dbReference type="ARBA" id="ARBA00023015"/>
    </source>
</evidence>
<dbReference type="InterPro" id="IPR050655">
    <property type="entry name" value="Plant_B3_domain"/>
</dbReference>
<dbReference type="InterPro" id="IPR003340">
    <property type="entry name" value="B3_DNA-bd"/>
</dbReference>
<dbReference type="SMART" id="SM01019">
    <property type="entry name" value="B3"/>
    <property type="match status" value="2"/>
</dbReference>
<dbReference type="Proteomes" id="UP000327157">
    <property type="component" value="Unassembled WGS sequence"/>
</dbReference>
<evidence type="ECO:0000259" key="7">
    <source>
        <dbReference type="PROSITE" id="PS50863"/>
    </source>
</evidence>
<dbReference type="OrthoDB" id="1688597at2759"/>
<feature type="region of interest" description="Disordered" evidence="6">
    <location>
        <begin position="122"/>
        <end position="147"/>
    </location>
</feature>